<evidence type="ECO:0000256" key="3">
    <source>
        <dbReference type="ARBA" id="ARBA00023186"/>
    </source>
</evidence>
<dbReference type="InterPro" id="IPR023529">
    <property type="entry name" value="ProQ"/>
</dbReference>
<sequence>MAGEAPATTSQATASQVPSAATDTTDATDPTERQGALPIEQAPTAEALLAEWYQRYPDTFFKGHTRPLKVGIHQDLARREPWPEKLVRRALAGYVNLPRYLKAVRQGAERIDLEGRPEGTVDTQAAEHAQRKLERLQAERRQRDQAGAPGRRRGGKAGRTGKTDKTDRKGRRNHGTAVSRHAAPAGNEPAATGERTPDALASAKPEERMEAKLSALLAKHNGRGKRP</sequence>
<evidence type="ECO:0000313" key="6">
    <source>
        <dbReference type="EMBL" id="PMR73009.1"/>
    </source>
</evidence>
<evidence type="ECO:0000256" key="2">
    <source>
        <dbReference type="ARBA" id="ARBA00022884"/>
    </source>
</evidence>
<dbReference type="GO" id="GO:0005829">
    <property type="term" value="C:cytosol"/>
    <property type="evidence" value="ECO:0007669"/>
    <property type="project" value="TreeGrafter"/>
</dbReference>
<protein>
    <submittedName>
        <fullName evidence="6">ABC transporter substrate-binding protein</fullName>
    </submittedName>
</protein>
<dbReference type="GO" id="GO:0034057">
    <property type="term" value="F:RNA strand-exchange activity"/>
    <property type="evidence" value="ECO:0007669"/>
    <property type="project" value="InterPro"/>
</dbReference>
<evidence type="ECO:0000256" key="4">
    <source>
        <dbReference type="SAM" id="MobiDB-lite"/>
    </source>
</evidence>
<feature type="domain" description="ProQ/FinO" evidence="5">
    <location>
        <begin position="40"/>
        <end position="149"/>
    </location>
</feature>
<feature type="region of interest" description="Disordered" evidence="4">
    <location>
        <begin position="1"/>
        <end position="41"/>
    </location>
</feature>
<organism evidence="6 7">
    <name type="scientific">Billgrantia endophytica</name>
    <dbReference type="NCBI Taxonomy" id="2033802"/>
    <lineage>
        <taxon>Bacteria</taxon>
        <taxon>Pseudomonadati</taxon>
        <taxon>Pseudomonadota</taxon>
        <taxon>Gammaproteobacteria</taxon>
        <taxon>Oceanospirillales</taxon>
        <taxon>Halomonadaceae</taxon>
        <taxon>Billgrantia</taxon>
    </lineage>
</organism>
<evidence type="ECO:0000313" key="7">
    <source>
        <dbReference type="Proteomes" id="UP000235803"/>
    </source>
</evidence>
<evidence type="ECO:0000256" key="1">
    <source>
        <dbReference type="ARBA" id="ARBA00022490"/>
    </source>
</evidence>
<feature type="compositionally biased region" description="Low complexity" evidence="4">
    <location>
        <begin position="1"/>
        <end position="28"/>
    </location>
</feature>
<gene>
    <name evidence="6" type="ORF">C1H69_19185</name>
</gene>
<keyword evidence="7" id="KW-1185">Reference proteome</keyword>
<keyword evidence="3" id="KW-0143">Chaperone</keyword>
<dbReference type="Gene3D" id="1.10.1710.10">
    <property type="entry name" value="ProQ/FinO domain"/>
    <property type="match status" value="1"/>
</dbReference>
<dbReference type="GO" id="GO:0033592">
    <property type="term" value="F:RNA strand annealing activity"/>
    <property type="evidence" value="ECO:0007669"/>
    <property type="project" value="InterPro"/>
</dbReference>
<dbReference type="Pfam" id="PF04352">
    <property type="entry name" value="ProQ"/>
    <property type="match status" value="1"/>
</dbReference>
<keyword evidence="1" id="KW-0963">Cytoplasm</keyword>
<dbReference type="EMBL" id="PNRF01000039">
    <property type="protein sequence ID" value="PMR73009.1"/>
    <property type="molecule type" value="Genomic_DNA"/>
</dbReference>
<dbReference type="InterPro" id="IPR036442">
    <property type="entry name" value="ProQ/FinO_sf"/>
</dbReference>
<feature type="region of interest" description="Disordered" evidence="4">
    <location>
        <begin position="136"/>
        <end position="227"/>
    </location>
</feature>
<dbReference type="InterPro" id="IPR016103">
    <property type="entry name" value="ProQ/FinO"/>
</dbReference>
<dbReference type="PANTHER" id="PTHR38106">
    <property type="entry name" value="RNA CHAPERONE PROQ"/>
    <property type="match status" value="1"/>
</dbReference>
<dbReference type="SMART" id="SM00945">
    <property type="entry name" value="ProQ"/>
    <property type="match status" value="1"/>
</dbReference>
<dbReference type="PANTHER" id="PTHR38106:SF1">
    <property type="entry name" value="RNA CHAPERONE PROQ"/>
    <property type="match status" value="1"/>
</dbReference>
<dbReference type="AlphaFoldDB" id="A0A2N7TXW0"/>
<evidence type="ECO:0000259" key="5">
    <source>
        <dbReference type="SMART" id="SM00945"/>
    </source>
</evidence>
<dbReference type="GO" id="GO:0010608">
    <property type="term" value="P:post-transcriptional regulation of gene expression"/>
    <property type="evidence" value="ECO:0007669"/>
    <property type="project" value="InterPro"/>
</dbReference>
<dbReference type="SUPFAM" id="SSF48657">
    <property type="entry name" value="FinO-like"/>
    <property type="match status" value="1"/>
</dbReference>
<accession>A0A2N7TXW0</accession>
<name>A0A2N7TXW0_9GAMM</name>
<comment type="caution">
    <text evidence="6">The sequence shown here is derived from an EMBL/GenBank/DDBJ whole genome shotgun (WGS) entry which is preliminary data.</text>
</comment>
<keyword evidence="2" id="KW-0694">RNA-binding</keyword>
<dbReference type="Proteomes" id="UP000235803">
    <property type="component" value="Unassembled WGS sequence"/>
</dbReference>
<reference evidence="6 7" key="1">
    <citation type="submission" date="2018-01" db="EMBL/GenBank/DDBJ databases">
        <title>Halomonas endophytica sp. nov., isolated from storage liquid in the stems of Populus euphratica.</title>
        <authorList>
            <person name="Chen C."/>
        </authorList>
    </citation>
    <scope>NUCLEOTIDE SEQUENCE [LARGE SCALE GENOMIC DNA]</scope>
    <source>
        <strain evidence="6 7">MC28</strain>
    </source>
</reference>
<proteinExistence type="predicted"/>